<organism evidence="2 3">
    <name type="scientific">Maricaulis maris (strain MCS10)</name>
    <name type="common">Caulobacter maris</name>
    <dbReference type="NCBI Taxonomy" id="394221"/>
    <lineage>
        <taxon>Bacteria</taxon>
        <taxon>Pseudomonadati</taxon>
        <taxon>Pseudomonadota</taxon>
        <taxon>Alphaproteobacteria</taxon>
        <taxon>Maricaulales</taxon>
        <taxon>Maricaulaceae</taxon>
        <taxon>Maricaulis</taxon>
    </lineage>
</organism>
<dbReference type="InterPro" id="IPR036388">
    <property type="entry name" value="WH-like_DNA-bd_sf"/>
</dbReference>
<keyword evidence="3" id="KW-1185">Reference proteome</keyword>
<dbReference type="InterPro" id="IPR001845">
    <property type="entry name" value="HTH_ArsR_DNA-bd_dom"/>
</dbReference>
<dbReference type="AlphaFoldDB" id="Q0APD8"/>
<dbReference type="KEGG" id="mmr:Mmar10_1557"/>
<reference evidence="2 3" key="1">
    <citation type="submission" date="2006-08" db="EMBL/GenBank/DDBJ databases">
        <title>Complete sequence of Maricaulis maris MCS10.</title>
        <authorList>
            <consortium name="US DOE Joint Genome Institute"/>
            <person name="Copeland A."/>
            <person name="Lucas S."/>
            <person name="Lapidus A."/>
            <person name="Barry K."/>
            <person name="Detter J.C."/>
            <person name="Glavina del Rio T."/>
            <person name="Hammon N."/>
            <person name="Israni S."/>
            <person name="Dalin E."/>
            <person name="Tice H."/>
            <person name="Pitluck S."/>
            <person name="Saunders E."/>
            <person name="Brettin T."/>
            <person name="Bruce D."/>
            <person name="Han C."/>
            <person name="Tapia R."/>
            <person name="Gilna P."/>
            <person name="Schmutz J."/>
            <person name="Larimer F."/>
            <person name="Land M."/>
            <person name="Hauser L."/>
            <person name="Kyrpides N."/>
            <person name="Mikhailova N."/>
            <person name="Viollier P."/>
            <person name="Stephens C."/>
            <person name="Richardson P."/>
        </authorList>
    </citation>
    <scope>NUCLEOTIDE SEQUENCE [LARGE SCALE GENOMIC DNA]</scope>
    <source>
        <strain evidence="2 3">MCS10</strain>
    </source>
</reference>
<dbReference type="OrthoDB" id="9790747at2"/>
<protein>
    <submittedName>
        <fullName evidence="2">Transcriptional regulator, ArsR family</fullName>
    </submittedName>
</protein>
<dbReference type="PANTHER" id="PTHR38600">
    <property type="entry name" value="TRANSCRIPTIONAL REGULATORY PROTEIN"/>
    <property type="match status" value="1"/>
</dbReference>
<evidence type="ECO:0000313" key="3">
    <source>
        <dbReference type="Proteomes" id="UP000001964"/>
    </source>
</evidence>
<dbReference type="HOGENOM" id="CLU_097806_0_2_5"/>
<dbReference type="GO" id="GO:0003700">
    <property type="term" value="F:DNA-binding transcription factor activity"/>
    <property type="evidence" value="ECO:0007669"/>
    <property type="project" value="InterPro"/>
</dbReference>
<dbReference type="Proteomes" id="UP000001964">
    <property type="component" value="Chromosome"/>
</dbReference>
<dbReference type="InterPro" id="IPR011991">
    <property type="entry name" value="ArsR-like_HTH"/>
</dbReference>
<dbReference type="STRING" id="394221.Mmar10_1557"/>
<dbReference type="InterPro" id="IPR036390">
    <property type="entry name" value="WH_DNA-bd_sf"/>
</dbReference>
<feature type="domain" description="HTH arsR-type" evidence="1">
    <location>
        <begin position="1"/>
        <end position="95"/>
    </location>
</feature>
<sequence>MAESQQLDKVFSALAHPVRRQLLARLAEADATVNELAEPFEISLPAISKHLRVLEAAGIISRGKRAQFRPCHLNVESLEAVARWSDQYRHIWEKRFDAMDRVMKTINEKDRDDD</sequence>
<accession>Q0APD8</accession>
<dbReference type="eggNOG" id="COG0640">
    <property type="taxonomic scope" value="Bacteria"/>
</dbReference>
<dbReference type="SUPFAM" id="SSF46785">
    <property type="entry name" value="Winged helix' DNA-binding domain"/>
    <property type="match status" value="1"/>
</dbReference>
<dbReference type="EMBL" id="CP000449">
    <property type="protein sequence ID" value="ABI65849.1"/>
    <property type="molecule type" value="Genomic_DNA"/>
</dbReference>
<dbReference type="SMART" id="SM00418">
    <property type="entry name" value="HTH_ARSR"/>
    <property type="match status" value="1"/>
</dbReference>
<dbReference type="NCBIfam" id="NF033788">
    <property type="entry name" value="HTH_metalloreg"/>
    <property type="match status" value="1"/>
</dbReference>
<proteinExistence type="predicted"/>
<evidence type="ECO:0000313" key="2">
    <source>
        <dbReference type="EMBL" id="ABI65849.1"/>
    </source>
</evidence>
<evidence type="ECO:0000259" key="1">
    <source>
        <dbReference type="PROSITE" id="PS50987"/>
    </source>
</evidence>
<dbReference type="CDD" id="cd00090">
    <property type="entry name" value="HTH_ARSR"/>
    <property type="match status" value="1"/>
</dbReference>
<dbReference type="PANTHER" id="PTHR38600:SF2">
    <property type="entry name" value="SLL0088 PROTEIN"/>
    <property type="match status" value="1"/>
</dbReference>
<dbReference type="Gene3D" id="1.10.10.10">
    <property type="entry name" value="Winged helix-like DNA-binding domain superfamily/Winged helix DNA-binding domain"/>
    <property type="match status" value="1"/>
</dbReference>
<dbReference type="PRINTS" id="PR00778">
    <property type="entry name" value="HTHARSR"/>
</dbReference>
<dbReference type="Pfam" id="PF12840">
    <property type="entry name" value="HTH_20"/>
    <property type="match status" value="1"/>
</dbReference>
<dbReference type="PROSITE" id="PS50987">
    <property type="entry name" value="HTH_ARSR_2"/>
    <property type="match status" value="1"/>
</dbReference>
<name>Q0APD8_MARMM</name>
<dbReference type="RefSeq" id="WP_011643496.1">
    <property type="nucleotide sequence ID" value="NC_008347.1"/>
</dbReference>
<gene>
    <name evidence="2" type="ordered locus">Mmar10_1557</name>
</gene>